<dbReference type="Pfam" id="PF08669">
    <property type="entry name" value="GCV_T_C"/>
    <property type="match status" value="1"/>
</dbReference>
<evidence type="ECO:0000256" key="8">
    <source>
        <dbReference type="PIRSR" id="PIRSR006487-1"/>
    </source>
</evidence>
<gene>
    <name evidence="7 11" type="primary">gcvT</name>
    <name evidence="11" type="ORF">IAB02_07960</name>
</gene>
<reference evidence="11" key="2">
    <citation type="journal article" date="2021" name="PeerJ">
        <title>Extensive microbial diversity within the chicken gut microbiome revealed by metagenomics and culture.</title>
        <authorList>
            <person name="Gilroy R."/>
            <person name="Ravi A."/>
            <person name="Getino M."/>
            <person name="Pursley I."/>
            <person name="Horton D.L."/>
            <person name="Alikhan N.F."/>
            <person name="Baker D."/>
            <person name="Gharbi K."/>
            <person name="Hall N."/>
            <person name="Watson M."/>
            <person name="Adriaenssens E.M."/>
            <person name="Foster-Nyarko E."/>
            <person name="Jarju S."/>
            <person name="Secka A."/>
            <person name="Antonio M."/>
            <person name="Oren A."/>
            <person name="Chaudhuri R.R."/>
            <person name="La Ragione R."/>
            <person name="Hildebrand F."/>
            <person name="Pallen M.J."/>
        </authorList>
    </citation>
    <scope>NUCLEOTIDE SEQUENCE</scope>
    <source>
        <strain evidence="11">ChiHcec3-11533</strain>
    </source>
</reference>
<evidence type="ECO:0000313" key="11">
    <source>
        <dbReference type="EMBL" id="HIU34481.1"/>
    </source>
</evidence>
<dbReference type="Gene3D" id="3.30.1360.120">
    <property type="entry name" value="Probable tRNA modification gtpase trme, domain 1"/>
    <property type="match status" value="1"/>
</dbReference>
<dbReference type="InterPro" id="IPR022903">
    <property type="entry name" value="GcvT_bac"/>
</dbReference>
<evidence type="ECO:0000256" key="2">
    <source>
        <dbReference type="ARBA" id="ARBA00012616"/>
    </source>
</evidence>
<accession>A0A9D1LD64</accession>
<dbReference type="FunFam" id="2.40.30.110:FF:000003">
    <property type="entry name" value="Aminomethyltransferase"/>
    <property type="match status" value="1"/>
</dbReference>
<evidence type="ECO:0000256" key="1">
    <source>
        <dbReference type="ARBA" id="ARBA00008609"/>
    </source>
</evidence>
<dbReference type="AlphaFoldDB" id="A0A9D1LD64"/>
<comment type="function">
    <text evidence="7">The glycine cleavage system catalyzes the degradation of glycine.</text>
</comment>
<dbReference type="GO" id="GO:0005960">
    <property type="term" value="C:glycine cleavage complex"/>
    <property type="evidence" value="ECO:0007669"/>
    <property type="project" value="InterPro"/>
</dbReference>
<dbReference type="InterPro" id="IPR029043">
    <property type="entry name" value="GcvT/YgfZ_C"/>
</dbReference>
<name>A0A9D1LD64_9FIRM</name>
<dbReference type="PANTHER" id="PTHR43757:SF2">
    <property type="entry name" value="AMINOMETHYLTRANSFERASE, MITOCHONDRIAL"/>
    <property type="match status" value="1"/>
</dbReference>
<organism evidence="11 12">
    <name type="scientific">Candidatus Pullichristensenella excrementigallinarum</name>
    <dbReference type="NCBI Taxonomy" id="2840907"/>
    <lineage>
        <taxon>Bacteria</taxon>
        <taxon>Bacillati</taxon>
        <taxon>Bacillota</taxon>
        <taxon>Clostridia</taxon>
        <taxon>Candidatus Pullichristensenella</taxon>
    </lineage>
</organism>
<dbReference type="GO" id="GO:0019464">
    <property type="term" value="P:glycine decarboxylation via glycine cleavage system"/>
    <property type="evidence" value="ECO:0007669"/>
    <property type="project" value="UniProtKB-UniRule"/>
</dbReference>
<feature type="domain" description="GCVT N-terminal" evidence="9">
    <location>
        <begin position="7"/>
        <end position="258"/>
    </location>
</feature>
<dbReference type="InterPro" id="IPR013977">
    <property type="entry name" value="GcvT_C"/>
</dbReference>
<evidence type="ECO:0000256" key="6">
    <source>
        <dbReference type="ARBA" id="ARBA00047665"/>
    </source>
</evidence>
<evidence type="ECO:0000259" key="10">
    <source>
        <dbReference type="Pfam" id="PF08669"/>
    </source>
</evidence>
<evidence type="ECO:0000256" key="4">
    <source>
        <dbReference type="ARBA" id="ARBA00022679"/>
    </source>
</evidence>
<reference evidence="11" key="1">
    <citation type="submission" date="2020-10" db="EMBL/GenBank/DDBJ databases">
        <authorList>
            <person name="Gilroy R."/>
        </authorList>
    </citation>
    <scope>NUCLEOTIDE SEQUENCE</scope>
    <source>
        <strain evidence="11">ChiHcec3-11533</strain>
    </source>
</reference>
<evidence type="ECO:0000256" key="7">
    <source>
        <dbReference type="HAMAP-Rule" id="MF_00259"/>
    </source>
</evidence>
<dbReference type="SUPFAM" id="SSF103025">
    <property type="entry name" value="Folate-binding domain"/>
    <property type="match status" value="1"/>
</dbReference>
<evidence type="ECO:0000256" key="3">
    <source>
        <dbReference type="ARBA" id="ARBA00022576"/>
    </source>
</evidence>
<comment type="catalytic activity">
    <reaction evidence="6 7">
        <text>N(6)-[(R)-S(8)-aminomethyldihydrolipoyl]-L-lysyl-[protein] + (6S)-5,6,7,8-tetrahydrofolate = N(6)-[(R)-dihydrolipoyl]-L-lysyl-[protein] + (6R)-5,10-methylene-5,6,7,8-tetrahydrofolate + NH4(+)</text>
        <dbReference type="Rhea" id="RHEA:16945"/>
        <dbReference type="Rhea" id="RHEA-COMP:10475"/>
        <dbReference type="Rhea" id="RHEA-COMP:10492"/>
        <dbReference type="ChEBI" id="CHEBI:15636"/>
        <dbReference type="ChEBI" id="CHEBI:28938"/>
        <dbReference type="ChEBI" id="CHEBI:57453"/>
        <dbReference type="ChEBI" id="CHEBI:83100"/>
        <dbReference type="ChEBI" id="CHEBI:83143"/>
        <dbReference type="EC" id="2.1.2.10"/>
    </reaction>
</comment>
<dbReference type="GO" id="GO:0004047">
    <property type="term" value="F:aminomethyltransferase activity"/>
    <property type="evidence" value="ECO:0007669"/>
    <property type="project" value="UniProtKB-UniRule"/>
</dbReference>
<feature type="binding site" evidence="8">
    <location>
        <position position="196"/>
    </location>
    <ligand>
        <name>substrate</name>
    </ligand>
</feature>
<protein>
    <recommendedName>
        <fullName evidence="2 7">Aminomethyltransferase</fullName>
        <ecNumber evidence="2 7">2.1.2.10</ecNumber>
    </recommendedName>
    <alternativeName>
        <fullName evidence="5 7">Glycine cleavage system T protein</fullName>
    </alternativeName>
</protein>
<evidence type="ECO:0000256" key="5">
    <source>
        <dbReference type="ARBA" id="ARBA00031395"/>
    </source>
</evidence>
<dbReference type="InterPro" id="IPR006222">
    <property type="entry name" value="GCVT_N"/>
</dbReference>
<dbReference type="Gene3D" id="4.10.1250.10">
    <property type="entry name" value="Aminomethyltransferase fragment"/>
    <property type="match status" value="1"/>
</dbReference>
<evidence type="ECO:0000313" key="12">
    <source>
        <dbReference type="Proteomes" id="UP000824072"/>
    </source>
</evidence>
<dbReference type="EMBL" id="DVMU01000181">
    <property type="protein sequence ID" value="HIU34481.1"/>
    <property type="molecule type" value="Genomic_DNA"/>
</dbReference>
<dbReference type="Gene3D" id="3.30.70.1400">
    <property type="entry name" value="Aminomethyltransferase beta-barrel domains"/>
    <property type="match status" value="1"/>
</dbReference>
<dbReference type="FunFam" id="4.10.1250.10:FF:000001">
    <property type="entry name" value="Aminomethyltransferase"/>
    <property type="match status" value="1"/>
</dbReference>
<sequence>MERKTPLYDLHVSLGGKIVPFAGYLLPVQYEGVIKEHMAVREACGLFDVSHMGEVLFEGPGALDALNFLMANDLRGMVDGQVRYSPMLNESGGIVDDLVVCRFDENRYMAVVNAANREKDVQWMREHLKAGVEMTDVSDQWAQLALQGPRSREILLQWTDEANLPKKYYHFCPRAEVAGVECILSRTGYTGEMGYEIYCAPENAEGLFRKLLESGAVPCGLGARDTLRLEAAMPLYGHEMTDEISPLEAGLSWAVKSDTHDFVGREAMLQRGVPRTRVGLKVTGKGIAREGQAVYAGTEPIGWVTSGTHLPYLGGAYAMALIASEQARPDAEVEIDVRGRRVAAKIVPLPFYKRAKG</sequence>
<dbReference type="InterPro" id="IPR027266">
    <property type="entry name" value="TrmE/GcvT-like"/>
</dbReference>
<comment type="caution">
    <text evidence="11">The sequence shown here is derived from an EMBL/GenBank/DDBJ whole genome shotgun (WGS) entry which is preliminary data.</text>
</comment>
<dbReference type="InterPro" id="IPR006223">
    <property type="entry name" value="GcvT"/>
</dbReference>
<dbReference type="NCBIfam" id="TIGR00528">
    <property type="entry name" value="gcvT"/>
    <property type="match status" value="1"/>
</dbReference>
<dbReference type="PANTHER" id="PTHR43757">
    <property type="entry name" value="AMINOMETHYLTRANSFERASE"/>
    <property type="match status" value="1"/>
</dbReference>
<dbReference type="HAMAP" id="MF_00259">
    <property type="entry name" value="GcvT"/>
    <property type="match status" value="1"/>
</dbReference>
<comment type="subunit">
    <text evidence="7">The glycine cleavage system is composed of four proteins: P, T, L and H.</text>
</comment>
<dbReference type="SUPFAM" id="SSF101790">
    <property type="entry name" value="Aminomethyltransferase beta-barrel domain"/>
    <property type="match status" value="1"/>
</dbReference>
<feature type="domain" description="Aminomethyltransferase C-terminal" evidence="10">
    <location>
        <begin position="275"/>
        <end position="353"/>
    </location>
</feature>
<proteinExistence type="inferred from homology"/>
<dbReference type="Pfam" id="PF01571">
    <property type="entry name" value="GCV_T"/>
    <property type="match status" value="1"/>
</dbReference>
<dbReference type="FunFam" id="3.30.70.1400:FF:000001">
    <property type="entry name" value="Aminomethyltransferase"/>
    <property type="match status" value="1"/>
</dbReference>
<evidence type="ECO:0000259" key="9">
    <source>
        <dbReference type="Pfam" id="PF01571"/>
    </source>
</evidence>
<dbReference type="EC" id="2.1.2.10" evidence="2 7"/>
<dbReference type="InterPro" id="IPR028896">
    <property type="entry name" value="GcvT/YgfZ/DmdA"/>
</dbReference>
<dbReference type="Gene3D" id="2.40.30.110">
    <property type="entry name" value="Aminomethyltransferase beta-barrel domains"/>
    <property type="match status" value="1"/>
</dbReference>
<comment type="similarity">
    <text evidence="1 7">Belongs to the GcvT family.</text>
</comment>
<dbReference type="NCBIfam" id="NF001567">
    <property type="entry name" value="PRK00389.1"/>
    <property type="match status" value="1"/>
</dbReference>
<dbReference type="PIRSF" id="PIRSF006487">
    <property type="entry name" value="GcvT"/>
    <property type="match status" value="1"/>
</dbReference>
<dbReference type="Proteomes" id="UP000824072">
    <property type="component" value="Unassembled WGS sequence"/>
</dbReference>
<dbReference type="GO" id="GO:0008483">
    <property type="term" value="F:transaminase activity"/>
    <property type="evidence" value="ECO:0007669"/>
    <property type="project" value="UniProtKB-KW"/>
</dbReference>
<keyword evidence="4 7" id="KW-0808">Transferase</keyword>
<keyword evidence="3 7" id="KW-0032">Aminotransferase</keyword>